<evidence type="ECO:0000313" key="3">
    <source>
        <dbReference type="EMBL" id="KAH0571379.1"/>
    </source>
</evidence>
<organism evidence="3 4">
    <name type="scientific">Spironucleus salmonicida</name>
    <dbReference type="NCBI Taxonomy" id="348837"/>
    <lineage>
        <taxon>Eukaryota</taxon>
        <taxon>Metamonada</taxon>
        <taxon>Diplomonadida</taxon>
        <taxon>Hexamitidae</taxon>
        <taxon>Hexamitinae</taxon>
        <taxon>Spironucleus</taxon>
    </lineage>
</organism>
<dbReference type="EMBL" id="AUWU02000007">
    <property type="protein sequence ID" value="KAH0571379.1"/>
    <property type="molecule type" value="Genomic_DNA"/>
</dbReference>
<keyword evidence="1" id="KW-0812">Transmembrane</keyword>
<feature type="transmembrane region" description="Helical" evidence="1">
    <location>
        <begin position="485"/>
        <end position="509"/>
    </location>
</feature>
<keyword evidence="4" id="KW-1185">Reference proteome</keyword>
<dbReference type="RefSeq" id="XP_067762152.1">
    <property type="nucleotide sequence ID" value="XM_067911465.1"/>
</dbReference>
<accession>A0A9P8LN06</accession>
<keyword evidence="1" id="KW-1133">Transmembrane helix</keyword>
<dbReference type="AlphaFoldDB" id="A0A9P8LN06"/>
<proteinExistence type="predicted"/>
<keyword evidence="2" id="KW-0732">Signal</keyword>
<dbReference type="Proteomes" id="UP000018208">
    <property type="component" value="Unassembled WGS sequence"/>
</dbReference>
<evidence type="ECO:0000256" key="1">
    <source>
        <dbReference type="SAM" id="Phobius"/>
    </source>
</evidence>
<feature type="chain" id="PRO_5040134637" description="Transmembrane protein" evidence="2">
    <location>
        <begin position="21"/>
        <end position="515"/>
    </location>
</feature>
<keyword evidence="1" id="KW-0472">Membrane</keyword>
<gene>
    <name evidence="3" type="ORF">SS50377_27680</name>
</gene>
<feature type="signal peptide" evidence="2">
    <location>
        <begin position="1"/>
        <end position="20"/>
    </location>
</feature>
<comment type="caution">
    <text evidence="3">The sequence shown here is derived from an EMBL/GenBank/DDBJ whole genome shotgun (WGS) entry which is preliminary data.</text>
</comment>
<sequence length="515" mass="60495">MAMFSLFLTSQLSQFLGLSAFNNFKHHYLSTEQQFQISNNQYLQIHQQNTLLKLHVYNNNLQLIQDNKLLLHQQKVTTVFLIAFKSQLILSVDEIKYILFSDKTQIDSSTPLQIILQPIYYNFNAAFNNIFLTEIFQNDMIVQIQNSQCQKVKLKLACVFNDNNIRNYQITIKIYQNSIQNKMYINFQFSRELTAFTLLNEAIDIKSISVQIKGLDGYGFSLHNVVCRSNDVLIISYQGLLVIFYENTVYHIENAAKYTSFRDGKIIFYNDTQNILYIDQQNLYCIISYEQILTVMIYEKGQQEFKQEWSIQFDLELIEYTSNNQISCTIILQLLSCIHQNELNLPYQNALITFIFNNDFGISRSIYEVALYKKQFFEKQSLFNVQIGLQIIFPVIYDKINYKILQLKKIQCDNNIQYLICNISTDVNSTIYFMVNGVQFSSNISINIKNIEGNYGIEQILLTRKKYIKQKMESIIQYQYIDYEIMIGIISIVFIQLLLLCILIILIIVKIKSDH</sequence>
<protein>
    <recommendedName>
        <fullName evidence="5">Transmembrane protein</fullName>
    </recommendedName>
</protein>
<evidence type="ECO:0000313" key="4">
    <source>
        <dbReference type="Proteomes" id="UP000018208"/>
    </source>
</evidence>
<dbReference type="GeneID" id="94301703"/>
<name>A0A9P8LN06_9EUKA</name>
<evidence type="ECO:0000256" key="2">
    <source>
        <dbReference type="SAM" id="SignalP"/>
    </source>
</evidence>
<reference evidence="3 4" key="1">
    <citation type="journal article" date="2014" name="PLoS Genet.">
        <title>The Genome of Spironucleus salmonicida Highlights a Fish Pathogen Adapted to Fluctuating Environments.</title>
        <authorList>
            <person name="Xu F."/>
            <person name="Jerlstrom-Hultqvist J."/>
            <person name="Einarsson E."/>
            <person name="Astvaldsson A."/>
            <person name="Svard S.G."/>
            <person name="Andersson J.O."/>
        </authorList>
    </citation>
    <scope>NUCLEOTIDE SEQUENCE [LARGE SCALE GENOMIC DNA]</scope>
    <source>
        <strain evidence="3 4">ATCC 50377</strain>
    </source>
</reference>
<dbReference type="KEGG" id="ssao:94301703"/>
<evidence type="ECO:0008006" key="5">
    <source>
        <dbReference type="Google" id="ProtNLM"/>
    </source>
</evidence>